<keyword evidence="3" id="KW-1185">Reference proteome</keyword>
<evidence type="ECO:0000313" key="2">
    <source>
        <dbReference type="EMBL" id="KAJ0983339.1"/>
    </source>
</evidence>
<reference evidence="2" key="2">
    <citation type="journal article" date="2022" name="Hortic Res">
        <title>The genome of Dioscorea zingiberensis sheds light on the biosynthesis, origin and evolution of the medicinally important diosgenin saponins.</title>
        <authorList>
            <person name="Li Y."/>
            <person name="Tan C."/>
            <person name="Li Z."/>
            <person name="Guo J."/>
            <person name="Li S."/>
            <person name="Chen X."/>
            <person name="Wang C."/>
            <person name="Dai X."/>
            <person name="Yang H."/>
            <person name="Song W."/>
            <person name="Hou L."/>
            <person name="Xu J."/>
            <person name="Tong Z."/>
            <person name="Xu A."/>
            <person name="Yuan X."/>
            <person name="Wang W."/>
            <person name="Yang Q."/>
            <person name="Chen L."/>
            <person name="Sun Z."/>
            <person name="Wang K."/>
            <person name="Pan B."/>
            <person name="Chen J."/>
            <person name="Bao Y."/>
            <person name="Liu F."/>
            <person name="Qi X."/>
            <person name="Gang D.R."/>
            <person name="Wen J."/>
            <person name="Li J."/>
        </authorList>
    </citation>
    <scope>NUCLEOTIDE SEQUENCE</scope>
    <source>
        <strain evidence="2">Dzin_1.0</strain>
    </source>
</reference>
<evidence type="ECO:0000313" key="3">
    <source>
        <dbReference type="Proteomes" id="UP001085076"/>
    </source>
</evidence>
<gene>
    <name evidence="2" type="ORF">J5N97_011594</name>
</gene>
<reference evidence="2" key="1">
    <citation type="submission" date="2021-03" db="EMBL/GenBank/DDBJ databases">
        <authorList>
            <person name="Li Z."/>
            <person name="Yang C."/>
        </authorList>
    </citation>
    <scope>NUCLEOTIDE SEQUENCE</scope>
    <source>
        <strain evidence="2">Dzin_1.0</strain>
        <tissue evidence="2">Leaf</tissue>
    </source>
</reference>
<name>A0A9D5D2B9_9LILI</name>
<organism evidence="2 3">
    <name type="scientific">Dioscorea zingiberensis</name>
    <dbReference type="NCBI Taxonomy" id="325984"/>
    <lineage>
        <taxon>Eukaryota</taxon>
        <taxon>Viridiplantae</taxon>
        <taxon>Streptophyta</taxon>
        <taxon>Embryophyta</taxon>
        <taxon>Tracheophyta</taxon>
        <taxon>Spermatophyta</taxon>
        <taxon>Magnoliopsida</taxon>
        <taxon>Liliopsida</taxon>
        <taxon>Dioscoreales</taxon>
        <taxon>Dioscoreaceae</taxon>
        <taxon>Dioscorea</taxon>
    </lineage>
</organism>
<feature type="compositionally biased region" description="Polar residues" evidence="1">
    <location>
        <begin position="9"/>
        <end position="20"/>
    </location>
</feature>
<accession>A0A9D5D2B9</accession>
<comment type="caution">
    <text evidence="2">The sequence shown here is derived from an EMBL/GenBank/DDBJ whole genome shotgun (WGS) entry which is preliminary data.</text>
</comment>
<dbReference type="Proteomes" id="UP001085076">
    <property type="component" value="Miscellaneous, Linkage group lg02"/>
</dbReference>
<dbReference type="EMBL" id="JAGGNH010000002">
    <property type="protein sequence ID" value="KAJ0983339.1"/>
    <property type="molecule type" value="Genomic_DNA"/>
</dbReference>
<sequence length="92" mass="10435">MVLLASPFPQANGTNTTTPTVEGEGNKNNTGGGGCQKKFLIILIQSRSQMLSQFYLIYQLLEMRQQTSLKRINLDKVALVQFTREYCMMEEK</sequence>
<dbReference type="AlphaFoldDB" id="A0A9D5D2B9"/>
<feature type="region of interest" description="Disordered" evidence="1">
    <location>
        <begin position="1"/>
        <end position="29"/>
    </location>
</feature>
<protein>
    <submittedName>
        <fullName evidence="2">Uncharacterized protein</fullName>
    </submittedName>
</protein>
<proteinExistence type="predicted"/>
<evidence type="ECO:0000256" key="1">
    <source>
        <dbReference type="SAM" id="MobiDB-lite"/>
    </source>
</evidence>